<evidence type="ECO:0000313" key="3">
    <source>
        <dbReference type="EMBL" id="SFN62618.1"/>
    </source>
</evidence>
<evidence type="ECO:0000256" key="1">
    <source>
        <dbReference type="SAM" id="Phobius"/>
    </source>
</evidence>
<dbReference type="RefSeq" id="WP_091649006.1">
    <property type="nucleotide sequence ID" value="NZ_FOVW01000001.1"/>
</dbReference>
<evidence type="ECO:0000259" key="2">
    <source>
        <dbReference type="Pfam" id="PF02470"/>
    </source>
</evidence>
<proteinExistence type="predicted"/>
<reference evidence="4" key="1">
    <citation type="submission" date="2016-10" db="EMBL/GenBank/DDBJ databases">
        <authorList>
            <person name="Varghese N."/>
            <person name="Submissions S."/>
        </authorList>
    </citation>
    <scope>NUCLEOTIDE SEQUENCE [LARGE SCALE GENOMIC DNA]</scope>
    <source>
        <strain evidence="4">DSM 15282</strain>
    </source>
</reference>
<dbReference type="InterPro" id="IPR003399">
    <property type="entry name" value="Mce/MlaD"/>
</dbReference>
<dbReference type="Proteomes" id="UP000199564">
    <property type="component" value="Unassembled WGS sequence"/>
</dbReference>
<keyword evidence="4" id="KW-1185">Reference proteome</keyword>
<keyword evidence="1" id="KW-0472">Membrane</keyword>
<protein>
    <submittedName>
        <fullName evidence="3">Phospholipid/cholesterol/gamma-HCH transport system substrate-binding protein</fullName>
    </submittedName>
</protein>
<feature type="domain" description="Mce/MlaD" evidence="2">
    <location>
        <begin position="40"/>
        <end position="114"/>
    </location>
</feature>
<dbReference type="AlphaFoldDB" id="A0A1I5AJL0"/>
<sequence>MRGENKRSVIVGIFVFLGIAILVAGVLTLGGQQKKFVKAIHLKAVFDDIGGLQTGNNIWFSGVKIGTVRKINFYGDSQVEIEMNVEKSVAEFIRKDSKATISSDGLIGNKIIVIYGGTTLAPPVEDGDRLEAVMPLDTDKMMETLQENNKNLVDITNDLKLLTGKLANGEGIVGAVMTDSVLADNFRSILNNLNRASINSNKMLTDLTKFSSKLNAEGSLFNDLATDTTMVTDLKATLESFRSSANNTEALTAKLNEISAKLDDPNNSLGLLLNDPEFAQTLKRTLENTDSATYNLNRGLEALEYTWPFRKGFKRKAKAEEEGN</sequence>
<accession>A0A1I5AJL0</accession>
<evidence type="ECO:0000313" key="4">
    <source>
        <dbReference type="Proteomes" id="UP000199564"/>
    </source>
</evidence>
<feature type="transmembrane region" description="Helical" evidence="1">
    <location>
        <begin position="9"/>
        <end position="30"/>
    </location>
</feature>
<keyword evidence="1" id="KW-1133">Transmembrane helix</keyword>
<dbReference type="Pfam" id="PF02470">
    <property type="entry name" value="MlaD"/>
    <property type="match status" value="1"/>
</dbReference>
<dbReference type="STRING" id="226506.SAMN04488519_101183"/>
<dbReference type="EMBL" id="FOVW01000001">
    <property type="protein sequence ID" value="SFN62618.1"/>
    <property type="molecule type" value="Genomic_DNA"/>
</dbReference>
<dbReference type="PANTHER" id="PTHR33371:SF4">
    <property type="entry name" value="INTERMEMBRANE PHOSPHOLIPID TRANSPORT SYSTEM BINDING PROTEIN MLAD"/>
    <property type="match status" value="1"/>
</dbReference>
<organism evidence="3 4">
    <name type="scientific">Algoriphagus ornithinivorans</name>
    <dbReference type="NCBI Taxonomy" id="226506"/>
    <lineage>
        <taxon>Bacteria</taxon>
        <taxon>Pseudomonadati</taxon>
        <taxon>Bacteroidota</taxon>
        <taxon>Cytophagia</taxon>
        <taxon>Cytophagales</taxon>
        <taxon>Cyclobacteriaceae</taxon>
        <taxon>Algoriphagus</taxon>
    </lineage>
</organism>
<dbReference type="PANTHER" id="PTHR33371">
    <property type="entry name" value="INTERMEMBRANE PHOSPHOLIPID TRANSPORT SYSTEM BINDING PROTEIN MLAD-RELATED"/>
    <property type="match status" value="1"/>
</dbReference>
<name>A0A1I5AJL0_9BACT</name>
<keyword evidence="1" id="KW-0812">Transmembrane</keyword>
<dbReference type="InterPro" id="IPR052336">
    <property type="entry name" value="MlaD_Phospholipid_Transporter"/>
</dbReference>
<gene>
    <name evidence="3" type="ORF">SAMN04488519_101183</name>
</gene>